<comment type="caution">
    <text evidence="9">The sequence shown here is derived from an EMBL/GenBank/DDBJ whole genome shotgun (WGS) entry which is preliminary data.</text>
</comment>
<dbReference type="PANTHER" id="PTHR36206">
    <property type="entry name" value="ASPERCRYPTIN BIOSYNTHESIS CLUSTER-SPECIFIC TRANSCRIPTION REGULATOR ATNN-RELATED"/>
    <property type="match status" value="1"/>
</dbReference>
<feature type="domain" description="Zn(2)-C6 fungal-type" evidence="8">
    <location>
        <begin position="17"/>
        <end position="45"/>
    </location>
</feature>
<evidence type="ECO:0000256" key="3">
    <source>
        <dbReference type="ARBA" id="ARBA00023015"/>
    </source>
</evidence>
<dbReference type="SUPFAM" id="SSF57701">
    <property type="entry name" value="Zn2/Cys6 DNA-binding domain"/>
    <property type="match status" value="1"/>
</dbReference>
<dbReference type="GO" id="GO:0008270">
    <property type="term" value="F:zinc ion binding"/>
    <property type="evidence" value="ECO:0007669"/>
    <property type="project" value="InterPro"/>
</dbReference>
<reference evidence="10" key="1">
    <citation type="journal article" date="2020" name="BMC Genomics">
        <title>Correction to: Identification and distribution of gene clusters required for synthesis of sphingolipid metabolism inhibitors in diverse species of the filamentous fungus Fusarium.</title>
        <authorList>
            <person name="Kim H.S."/>
            <person name="Lohmar J.M."/>
            <person name="Busman M."/>
            <person name="Brown D.W."/>
            <person name="Naumann T.A."/>
            <person name="Divon H.H."/>
            <person name="Lysoe E."/>
            <person name="Uhlig S."/>
            <person name="Proctor R.H."/>
        </authorList>
    </citation>
    <scope>NUCLEOTIDE SEQUENCE [LARGE SCALE GENOMIC DNA]</scope>
    <source>
        <strain evidence="10">NRRL 25331</strain>
    </source>
</reference>
<reference evidence="9 10" key="2">
    <citation type="submission" date="2020-05" db="EMBL/GenBank/DDBJ databases">
        <title>Identification and distribution of gene clusters putatively required for synthesis of sphingolipid metabolism inhibitors in phylogenetically diverse species of the filamentous fungus Fusarium.</title>
        <authorList>
            <person name="Kim H.-S."/>
            <person name="Busman M."/>
            <person name="Brown D.W."/>
            <person name="Divon H."/>
            <person name="Uhlig S."/>
            <person name="Proctor R.H."/>
        </authorList>
    </citation>
    <scope>NUCLEOTIDE SEQUENCE [LARGE SCALE GENOMIC DNA]</scope>
    <source>
        <strain evidence="9 10">NRRL 25331</strain>
    </source>
</reference>
<evidence type="ECO:0000256" key="7">
    <source>
        <dbReference type="SAM" id="MobiDB-lite"/>
    </source>
</evidence>
<organism evidence="9 10">
    <name type="scientific">Fusarium circinatum</name>
    <name type="common">Pitch canker fungus</name>
    <name type="synonym">Gibberella circinata</name>
    <dbReference type="NCBI Taxonomy" id="48490"/>
    <lineage>
        <taxon>Eukaryota</taxon>
        <taxon>Fungi</taxon>
        <taxon>Dikarya</taxon>
        <taxon>Ascomycota</taxon>
        <taxon>Pezizomycotina</taxon>
        <taxon>Sordariomycetes</taxon>
        <taxon>Hypocreomycetidae</taxon>
        <taxon>Hypocreales</taxon>
        <taxon>Nectriaceae</taxon>
        <taxon>Fusarium</taxon>
        <taxon>Fusarium fujikuroi species complex</taxon>
    </lineage>
</organism>
<protein>
    <submittedName>
        <fullName evidence="9">Transcriptional regulatory moc3</fullName>
    </submittedName>
</protein>
<evidence type="ECO:0000256" key="4">
    <source>
        <dbReference type="ARBA" id="ARBA00023125"/>
    </source>
</evidence>
<keyword evidence="4" id="KW-0238">DNA-binding</keyword>
<dbReference type="PRINTS" id="PR00755">
    <property type="entry name" value="AFLATOXINBRP"/>
</dbReference>
<dbReference type="AlphaFoldDB" id="A0A8H5X905"/>
<dbReference type="EMBL" id="JAAQPE010000067">
    <property type="protein sequence ID" value="KAF5688021.1"/>
    <property type="molecule type" value="Genomic_DNA"/>
</dbReference>
<dbReference type="SMART" id="SM00066">
    <property type="entry name" value="GAL4"/>
    <property type="match status" value="1"/>
</dbReference>
<evidence type="ECO:0000313" key="9">
    <source>
        <dbReference type="EMBL" id="KAF5688021.1"/>
    </source>
</evidence>
<dbReference type="Gene3D" id="4.10.240.10">
    <property type="entry name" value="Zn(2)-C6 fungal-type DNA-binding domain"/>
    <property type="match status" value="1"/>
</dbReference>
<dbReference type="InterPro" id="IPR036291">
    <property type="entry name" value="NAD(P)-bd_dom_sf"/>
</dbReference>
<evidence type="ECO:0000256" key="6">
    <source>
        <dbReference type="ARBA" id="ARBA00023242"/>
    </source>
</evidence>
<keyword evidence="5" id="KW-0804">Transcription</keyword>
<evidence type="ECO:0000256" key="5">
    <source>
        <dbReference type="ARBA" id="ARBA00023163"/>
    </source>
</evidence>
<dbReference type="GO" id="GO:0000981">
    <property type="term" value="F:DNA-binding transcription factor activity, RNA polymerase II-specific"/>
    <property type="evidence" value="ECO:0007669"/>
    <property type="project" value="InterPro"/>
</dbReference>
<keyword evidence="1" id="KW-0479">Metal-binding</keyword>
<name>A0A8H5X905_FUSCI</name>
<keyword evidence="6" id="KW-0539">Nucleus</keyword>
<dbReference type="Pfam" id="PF00172">
    <property type="entry name" value="Zn_clus"/>
    <property type="match status" value="1"/>
</dbReference>
<dbReference type="PROSITE" id="PS50048">
    <property type="entry name" value="ZN2_CY6_FUNGAL_2"/>
    <property type="match status" value="1"/>
</dbReference>
<keyword evidence="3" id="KW-0805">Transcription regulation</keyword>
<dbReference type="SUPFAM" id="SSF51735">
    <property type="entry name" value="NAD(P)-binding Rossmann-fold domains"/>
    <property type="match status" value="1"/>
</dbReference>
<dbReference type="InterPro" id="IPR001138">
    <property type="entry name" value="Zn2Cys6_DnaBD"/>
</dbReference>
<dbReference type="CDD" id="cd00067">
    <property type="entry name" value="GAL4"/>
    <property type="match status" value="1"/>
</dbReference>
<sequence>MPAPKPASRGRTKVKTGCATCRIRKIKCDEAKPFCEKCVKTGRKCDGYESVFRAFSSTPQQIVKPDAAGSRHDRVEGEPPLSTDDLNRYFSTKTIFDVELSCNEEAEEVLQASLTNDSIRHALLSLRALRGNLESKKEGDAFETDEQQRLSYNFGLQQYSKALTSLASNLAYPSPDSLKSALLCCQVLISVEQVRGNFTAMGLHIIRGLNILHECRARPYLTTDGLMPARYSGLPSLDILIVKLFAAPCKFTEQQPPGSSSIMTPPVETNNRKLAPNMRAELTKAATSTIALLEKVTRIQSGEQAQSLLSERRDLLDGLDSWLGALETLQKETQPAETESISDTFLRISYLILKIILLGTLETSSDLDAKLSEESKQLQGLANLVNERLKDYDMQRGIDTPPSPTMHLLLLGATGRTGKYVLSELLSQHHTAVALVRDASKVASQPGLTVVTGSPLSKDDIRHSLTAAPGLVPSAAIMTLNTVRKSDSPFAAQVSPPRFLAGSCANVCEVLKEAGIKRIVVMSTAGVGDSWAKLPWVSRAFMGWTNIKYALEDHNLLDKEIRLTDMDWTLVRAVRLEFGKEADKEVETLGSAGEGMGMADSVTPNSVARFLVKVAVEGSFVKEAVVVRN</sequence>
<evidence type="ECO:0000313" key="10">
    <source>
        <dbReference type="Proteomes" id="UP000572754"/>
    </source>
</evidence>
<evidence type="ECO:0000259" key="8">
    <source>
        <dbReference type="PROSITE" id="PS50048"/>
    </source>
</evidence>
<accession>A0A8H5X905</accession>
<dbReference type="InterPro" id="IPR016040">
    <property type="entry name" value="NAD(P)-bd_dom"/>
</dbReference>
<keyword evidence="10" id="KW-1185">Reference proteome</keyword>
<proteinExistence type="predicted"/>
<dbReference type="PROSITE" id="PS00463">
    <property type="entry name" value="ZN2_CY6_FUNGAL_1"/>
    <property type="match status" value="1"/>
</dbReference>
<keyword evidence="2" id="KW-0862">Zinc</keyword>
<dbReference type="Proteomes" id="UP000572754">
    <property type="component" value="Unassembled WGS sequence"/>
</dbReference>
<dbReference type="GO" id="GO:0003677">
    <property type="term" value="F:DNA binding"/>
    <property type="evidence" value="ECO:0007669"/>
    <property type="project" value="UniProtKB-KW"/>
</dbReference>
<evidence type="ECO:0000256" key="2">
    <source>
        <dbReference type="ARBA" id="ARBA00022833"/>
    </source>
</evidence>
<evidence type="ECO:0000256" key="1">
    <source>
        <dbReference type="ARBA" id="ARBA00022723"/>
    </source>
</evidence>
<feature type="region of interest" description="Disordered" evidence="7">
    <location>
        <begin position="62"/>
        <end position="83"/>
    </location>
</feature>
<dbReference type="InterPro" id="IPR052360">
    <property type="entry name" value="Transcr_Regulatory_Proteins"/>
</dbReference>
<dbReference type="Pfam" id="PF13460">
    <property type="entry name" value="NAD_binding_10"/>
    <property type="match status" value="1"/>
</dbReference>
<dbReference type="PANTHER" id="PTHR36206:SF13">
    <property type="entry name" value="TRANSCRIPTIONAL REGULATORY PROTEIN MOC3"/>
    <property type="match status" value="1"/>
</dbReference>
<dbReference type="InterPro" id="IPR036864">
    <property type="entry name" value="Zn2-C6_fun-type_DNA-bd_sf"/>
</dbReference>
<dbReference type="Gene3D" id="3.40.50.720">
    <property type="entry name" value="NAD(P)-binding Rossmann-like Domain"/>
    <property type="match status" value="1"/>
</dbReference>
<gene>
    <name evidence="9" type="ORF">FCIRC_2092</name>
</gene>